<feature type="domain" description="Gfo/Idh/MocA-like oxidoreductase N-terminal" evidence="1">
    <location>
        <begin position="5"/>
        <end position="121"/>
    </location>
</feature>
<name>A0A0R2RPZ1_9BACT</name>
<evidence type="ECO:0000313" key="4">
    <source>
        <dbReference type="Proteomes" id="UP000051269"/>
    </source>
</evidence>
<reference evidence="3 4" key="1">
    <citation type="submission" date="2015-10" db="EMBL/GenBank/DDBJ databases">
        <title>Metagenome-Assembled Genomes uncover a global brackish microbiome.</title>
        <authorList>
            <person name="Hugerth L.W."/>
            <person name="Larsson J."/>
            <person name="Alneberg J."/>
            <person name="Lindh M.V."/>
            <person name="Legrand C."/>
            <person name="Pinhassi J."/>
            <person name="Andersson A.F."/>
        </authorList>
    </citation>
    <scope>NUCLEOTIDE SEQUENCE [LARGE SCALE GENOMIC DNA]</scope>
    <source>
        <strain evidence="3">BACL18 MAG-120507-bin52</strain>
    </source>
</reference>
<organism evidence="3 4">
    <name type="scientific">Verrucomicrobia subdivision 6 bacterium BACL9 MAG-120507-bin52</name>
    <dbReference type="NCBI Taxonomy" id="1655590"/>
    <lineage>
        <taxon>Bacteria</taxon>
        <taxon>Pseudomonadati</taxon>
        <taxon>Verrucomicrobiota</taxon>
        <taxon>Verrucomicrobiia</taxon>
        <taxon>Verrucomicrobiales</taxon>
        <taxon>Verrucomicrobia subdivision 6</taxon>
    </lineage>
</organism>
<dbReference type="PANTHER" id="PTHR43377:SF1">
    <property type="entry name" value="BILIVERDIN REDUCTASE A"/>
    <property type="match status" value="1"/>
</dbReference>
<accession>A0A0R2RPZ1</accession>
<evidence type="ECO:0000313" key="3">
    <source>
        <dbReference type="EMBL" id="KRO63163.1"/>
    </source>
</evidence>
<gene>
    <name evidence="3" type="ORF">ABR82_06675</name>
</gene>
<sequence length="308" mass="33764">MSQKVKVGVAGVGHMGKEHARIYAELAEAELVGVHDSNPETARKIAAKCRTRAFASLAEMVEAVDAASIVTPTMTHLAIAEPFLRRGKHVLVEKPMAMDTAEARKLVDLAEKHGAKLAVGHVERFNPVLAALEERLGRPRFIEAHRLSPYPGRSTDIGVVMDLMIHDLEIILHLVRSPVTSVDAVGVPVLSKGEDIANARIRFANGCVANLTTSRISPEKLRKIRVFQDDAYLSLDYMKQEGEIYKRLEGKITRDKIPVMKGEPLKNQLAEFVMNVRENTDPRVAGAHGFEALKLASQICGQMTPVGA</sequence>
<comment type="caution">
    <text evidence="3">The sequence shown here is derived from an EMBL/GenBank/DDBJ whole genome shotgun (WGS) entry which is preliminary data.</text>
</comment>
<dbReference type="InterPro" id="IPR055170">
    <property type="entry name" value="GFO_IDH_MocA-like_dom"/>
</dbReference>
<dbReference type="EMBL" id="LIBO01000005">
    <property type="protein sequence ID" value="KRO63163.1"/>
    <property type="molecule type" value="Genomic_DNA"/>
</dbReference>
<dbReference type="InterPro" id="IPR036291">
    <property type="entry name" value="NAD(P)-bd_dom_sf"/>
</dbReference>
<dbReference type="InterPro" id="IPR000683">
    <property type="entry name" value="Gfo/Idh/MocA-like_OxRdtase_N"/>
</dbReference>
<dbReference type="SUPFAM" id="SSF55347">
    <property type="entry name" value="Glyceraldehyde-3-phosphate dehydrogenase-like, C-terminal domain"/>
    <property type="match status" value="1"/>
</dbReference>
<dbReference type="Proteomes" id="UP000051269">
    <property type="component" value="Unassembled WGS sequence"/>
</dbReference>
<dbReference type="Pfam" id="PF01408">
    <property type="entry name" value="GFO_IDH_MocA"/>
    <property type="match status" value="1"/>
</dbReference>
<dbReference type="InterPro" id="IPR051450">
    <property type="entry name" value="Gfo/Idh/MocA_Oxidoreductases"/>
</dbReference>
<evidence type="ECO:0000259" key="2">
    <source>
        <dbReference type="Pfam" id="PF22725"/>
    </source>
</evidence>
<dbReference type="GO" id="GO:0000166">
    <property type="term" value="F:nucleotide binding"/>
    <property type="evidence" value="ECO:0007669"/>
    <property type="project" value="InterPro"/>
</dbReference>
<dbReference type="SUPFAM" id="SSF51735">
    <property type="entry name" value="NAD(P)-binding Rossmann-fold domains"/>
    <property type="match status" value="1"/>
</dbReference>
<evidence type="ECO:0000259" key="1">
    <source>
        <dbReference type="Pfam" id="PF01408"/>
    </source>
</evidence>
<proteinExistence type="predicted"/>
<dbReference type="PANTHER" id="PTHR43377">
    <property type="entry name" value="BILIVERDIN REDUCTASE A"/>
    <property type="match status" value="1"/>
</dbReference>
<dbReference type="Gene3D" id="3.40.50.720">
    <property type="entry name" value="NAD(P)-binding Rossmann-like Domain"/>
    <property type="match status" value="1"/>
</dbReference>
<dbReference type="Gene3D" id="3.30.360.10">
    <property type="entry name" value="Dihydrodipicolinate Reductase, domain 2"/>
    <property type="match status" value="1"/>
</dbReference>
<dbReference type="Pfam" id="PF22725">
    <property type="entry name" value="GFO_IDH_MocA_C3"/>
    <property type="match status" value="1"/>
</dbReference>
<protein>
    <submittedName>
        <fullName evidence="3">Uncharacterized protein</fullName>
    </submittedName>
</protein>
<dbReference type="AlphaFoldDB" id="A0A0R2RPZ1"/>
<feature type="domain" description="GFO/IDH/MocA-like oxidoreductase" evidence="2">
    <location>
        <begin position="133"/>
        <end position="229"/>
    </location>
</feature>